<dbReference type="EMBL" id="KE343602">
    <property type="protein sequence ID" value="EXB36971.1"/>
    <property type="molecule type" value="Genomic_DNA"/>
</dbReference>
<name>W9QGQ3_9ROSA</name>
<dbReference type="GO" id="GO:0005634">
    <property type="term" value="C:nucleus"/>
    <property type="evidence" value="ECO:0007669"/>
    <property type="project" value="UniProtKB-SubCell"/>
</dbReference>
<sequence length="872" mass="95512">MAAFDHINDMYDVALRPRLLRSLVRDHVPDDKHPLGSPSQLSRVISIIKTHDLLSESSGVQTDQKLLYNWKSAVDSWLDRLLQLVSDDMPDKCWAGICLLGVTIQECSSDRFLASYSVWFQKLLSHIQLPEASHFVKVASCASISDLLTRLLGFLNVKKDGTALAGKLIQPLLKLLNDDHSEAIWDGALHLLCTIITSFPYSIGRNYESAEAAIASKLLSGNCSFDMLKKLAHCLALLPKSRGDDESWSIMIQKILIWINNHLSNAFQGFEEDTKSHEAVRLWIPPEKDLPPPLGGLALSGEPSSNSRRSEHLLTSNVSSLMLCCCSMLTSSYPVQVTVPVRALLALVERVLMIDASLPHSQRPFVTAMQQEYLSSELPILHLYSLELLTAVIKGVRSQLLPHAASIVRLISVYLKKCALPELRIKVYAITKILLLSMGVGMASCLAQDVVNNAFVDLNPIGSGTGGTSSENPKTSSEALQQTSRRKRKHGTPTGSLEEGHGGSSLEVEALKNQPSILISLRIAAVEALEALLTVGGALRSEGWRSNLDLLLINLVKNSLKGGWACEEINIFQHSGPTEIWANMQLAALRALLASFLSSRVRSPYIAEGLELFRRGKQETSTKLADFCAHALLALEVLIHPRALPVEDFPFSNRISDGVHKYQEKIYSGNPKYITPFSSGANGMGQNDLDSDHDDLCDSWLENGKEAEATASDAGETIKYVEMIPSETLAACQDIKLSDNGSDREILEESKQNSEVAAKADMEEIQRGGDEIMTESNQHPERTPQNQDPVSARLSSVPATIDVSTGAQIVLDKITPDNGMDTDQDVLGARTDVGTPIASTSDKTVDFTSEMDHESDMEPFPDIVDADPDSDY</sequence>
<dbReference type="SUPFAM" id="SSF48371">
    <property type="entry name" value="ARM repeat"/>
    <property type="match status" value="1"/>
</dbReference>
<evidence type="ECO:0000313" key="6">
    <source>
        <dbReference type="EMBL" id="EXB36971.1"/>
    </source>
</evidence>
<organism evidence="6 7">
    <name type="scientific">Morus notabilis</name>
    <dbReference type="NCBI Taxonomy" id="981085"/>
    <lineage>
        <taxon>Eukaryota</taxon>
        <taxon>Viridiplantae</taxon>
        <taxon>Streptophyta</taxon>
        <taxon>Embryophyta</taxon>
        <taxon>Tracheophyta</taxon>
        <taxon>Spermatophyta</taxon>
        <taxon>Magnoliopsida</taxon>
        <taxon>eudicotyledons</taxon>
        <taxon>Gunneridae</taxon>
        <taxon>Pentapetalae</taxon>
        <taxon>rosids</taxon>
        <taxon>fabids</taxon>
        <taxon>Rosales</taxon>
        <taxon>Moraceae</taxon>
        <taxon>Moreae</taxon>
        <taxon>Morus</taxon>
    </lineage>
</organism>
<evidence type="ECO:0000313" key="7">
    <source>
        <dbReference type="Proteomes" id="UP000030645"/>
    </source>
</evidence>
<evidence type="ECO:0000256" key="2">
    <source>
        <dbReference type="ARBA" id="ARBA00010511"/>
    </source>
</evidence>
<protein>
    <recommendedName>
        <fullName evidence="5">Pre-rRNA-processing protein RIX1 N-terminal domain-containing protein</fullName>
    </recommendedName>
</protein>
<dbReference type="Pfam" id="PF08167">
    <property type="entry name" value="RIX1"/>
    <property type="match status" value="1"/>
</dbReference>
<dbReference type="OrthoDB" id="20900at2759"/>
<feature type="compositionally biased region" description="Acidic residues" evidence="4">
    <location>
        <begin position="857"/>
        <end position="872"/>
    </location>
</feature>
<feature type="region of interest" description="Disordered" evidence="4">
    <location>
        <begin position="463"/>
        <end position="505"/>
    </location>
</feature>
<feature type="region of interest" description="Disordered" evidence="4">
    <location>
        <begin position="774"/>
        <end position="799"/>
    </location>
</feature>
<feature type="compositionally biased region" description="Polar residues" evidence="4">
    <location>
        <begin position="468"/>
        <end position="483"/>
    </location>
</feature>
<keyword evidence="3" id="KW-0539">Nucleus</keyword>
<dbReference type="Proteomes" id="UP000030645">
    <property type="component" value="Unassembled WGS sequence"/>
</dbReference>
<feature type="region of interest" description="Disordered" evidence="4">
    <location>
        <begin position="814"/>
        <end position="872"/>
    </location>
</feature>
<evidence type="ECO:0000256" key="1">
    <source>
        <dbReference type="ARBA" id="ARBA00004123"/>
    </source>
</evidence>
<evidence type="ECO:0000259" key="5">
    <source>
        <dbReference type="Pfam" id="PF08167"/>
    </source>
</evidence>
<comment type="subcellular location">
    <subcellularLocation>
        <location evidence="1">Nucleus</location>
    </subcellularLocation>
</comment>
<proteinExistence type="inferred from homology"/>
<dbReference type="PANTHER" id="PTHR34105">
    <property type="entry name" value="PROLINE-, GLUTAMIC ACID- AND LEUCINE-RICH PROTEIN 1"/>
    <property type="match status" value="1"/>
</dbReference>
<dbReference type="InterPro" id="IPR016024">
    <property type="entry name" value="ARM-type_fold"/>
</dbReference>
<dbReference type="PANTHER" id="PTHR34105:SF1">
    <property type="entry name" value="PROLINE-, GLUTAMIC ACID- AND LEUCINE-RICH PROTEIN 1"/>
    <property type="match status" value="1"/>
</dbReference>
<dbReference type="GO" id="GO:0006364">
    <property type="term" value="P:rRNA processing"/>
    <property type="evidence" value="ECO:0007669"/>
    <property type="project" value="TreeGrafter"/>
</dbReference>
<dbReference type="KEGG" id="mnt:21401320"/>
<dbReference type="STRING" id="981085.W9QGQ3"/>
<reference evidence="7" key="1">
    <citation type="submission" date="2013-01" db="EMBL/GenBank/DDBJ databases">
        <title>Draft Genome Sequence of a Mulberry Tree, Morus notabilis C.K. Schneid.</title>
        <authorList>
            <person name="He N."/>
            <person name="Zhao S."/>
        </authorList>
    </citation>
    <scope>NUCLEOTIDE SEQUENCE</scope>
</reference>
<comment type="similarity">
    <text evidence="2">Belongs to the RIX1/PELP1 family.</text>
</comment>
<feature type="domain" description="Pre-rRNA-processing protein RIX1 N-terminal" evidence="5">
    <location>
        <begin position="31"/>
        <end position="223"/>
    </location>
</feature>
<evidence type="ECO:0000256" key="4">
    <source>
        <dbReference type="SAM" id="MobiDB-lite"/>
    </source>
</evidence>
<feature type="compositionally biased region" description="Polar residues" evidence="4">
    <location>
        <begin position="783"/>
        <end position="799"/>
    </location>
</feature>
<dbReference type="InterPro" id="IPR012583">
    <property type="entry name" value="RIX1_N"/>
</dbReference>
<dbReference type="eggNOG" id="ENOG502QR0U">
    <property type="taxonomic scope" value="Eukaryota"/>
</dbReference>
<accession>W9QGQ3</accession>
<dbReference type="AlphaFoldDB" id="W9QGQ3"/>
<gene>
    <name evidence="6" type="ORF">L484_018348</name>
</gene>
<keyword evidence="7" id="KW-1185">Reference proteome</keyword>
<evidence type="ECO:0000256" key="3">
    <source>
        <dbReference type="ARBA" id="ARBA00023242"/>
    </source>
</evidence>